<sequence>METQSDNASLNEIPCPHCGKHVLDRAVACPHCGEKIYVEHPGDITPTRHRPVTYPNQKD</sequence>
<name>A0A7W5DXJ5_9BACT</name>
<reference evidence="3 4" key="1">
    <citation type="submission" date="2020-08" db="EMBL/GenBank/DDBJ databases">
        <title>Genomic Encyclopedia of Type Strains, Phase III (KMG-III): the genomes of soil and plant-associated and newly described type strains.</title>
        <authorList>
            <person name="Whitman W."/>
        </authorList>
    </citation>
    <scope>NUCLEOTIDE SEQUENCE [LARGE SCALE GENOMIC DNA]</scope>
    <source>
        <strain evidence="3 4">CECT 8075</strain>
    </source>
</reference>
<dbReference type="InterPro" id="IPR059113">
    <property type="entry name" value="Znf_ribbon"/>
</dbReference>
<evidence type="ECO:0000259" key="2">
    <source>
        <dbReference type="Pfam" id="PF13248"/>
    </source>
</evidence>
<evidence type="ECO:0000313" key="3">
    <source>
        <dbReference type="EMBL" id="MBB3206385.1"/>
    </source>
</evidence>
<feature type="region of interest" description="Disordered" evidence="1">
    <location>
        <begin position="40"/>
        <end position="59"/>
    </location>
</feature>
<feature type="domain" description="Putative zinc-ribbon" evidence="2">
    <location>
        <begin position="12"/>
        <end position="36"/>
    </location>
</feature>
<dbReference type="GO" id="GO:0000428">
    <property type="term" value="C:DNA-directed RNA polymerase complex"/>
    <property type="evidence" value="ECO:0007669"/>
    <property type="project" value="UniProtKB-KW"/>
</dbReference>
<dbReference type="Pfam" id="PF13248">
    <property type="entry name" value="Zn_ribbon_3"/>
    <property type="match status" value="1"/>
</dbReference>
<proteinExistence type="predicted"/>
<organism evidence="3 4">
    <name type="scientific">Aporhodopirellula rubra</name>
    <dbReference type="NCBI Taxonomy" id="980271"/>
    <lineage>
        <taxon>Bacteria</taxon>
        <taxon>Pseudomonadati</taxon>
        <taxon>Planctomycetota</taxon>
        <taxon>Planctomycetia</taxon>
        <taxon>Pirellulales</taxon>
        <taxon>Pirellulaceae</taxon>
        <taxon>Aporhodopirellula</taxon>
    </lineage>
</organism>
<keyword evidence="3" id="KW-0804">Transcription</keyword>
<keyword evidence="4" id="KW-1185">Reference proteome</keyword>
<dbReference type="AlphaFoldDB" id="A0A7W5DXJ5"/>
<dbReference type="Proteomes" id="UP000536179">
    <property type="component" value="Unassembled WGS sequence"/>
</dbReference>
<keyword evidence="3" id="KW-0240">DNA-directed RNA polymerase</keyword>
<protein>
    <submittedName>
        <fullName evidence="3">DNA-directed RNA polymerase subunit RPC12/RpoP</fullName>
    </submittedName>
</protein>
<accession>A0A7W5DXJ5</accession>
<dbReference type="EMBL" id="JACHXU010000006">
    <property type="protein sequence ID" value="MBB3206385.1"/>
    <property type="molecule type" value="Genomic_DNA"/>
</dbReference>
<evidence type="ECO:0000313" key="4">
    <source>
        <dbReference type="Proteomes" id="UP000536179"/>
    </source>
</evidence>
<comment type="caution">
    <text evidence="3">The sequence shown here is derived from an EMBL/GenBank/DDBJ whole genome shotgun (WGS) entry which is preliminary data.</text>
</comment>
<dbReference type="RefSeq" id="WP_184304850.1">
    <property type="nucleotide sequence ID" value="NZ_JACHXU010000006.1"/>
</dbReference>
<evidence type="ECO:0000256" key="1">
    <source>
        <dbReference type="SAM" id="MobiDB-lite"/>
    </source>
</evidence>
<gene>
    <name evidence="3" type="ORF">FHS27_002194</name>
</gene>